<organism evidence="7 8">
    <name type="scientific">Phialocephala subalpina</name>
    <dbReference type="NCBI Taxonomy" id="576137"/>
    <lineage>
        <taxon>Eukaryota</taxon>
        <taxon>Fungi</taxon>
        <taxon>Dikarya</taxon>
        <taxon>Ascomycota</taxon>
        <taxon>Pezizomycotina</taxon>
        <taxon>Leotiomycetes</taxon>
        <taxon>Helotiales</taxon>
        <taxon>Mollisiaceae</taxon>
        <taxon>Phialocephala</taxon>
        <taxon>Phialocephala fortinii species complex</taxon>
    </lineage>
</organism>
<evidence type="ECO:0000313" key="7">
    <source>
        <dbReference type="EMBL" id="CZR66000.1"/>
    </source>
</evidence>
<evidence type="ECO:0000256" key="4">
    <source>
        <dbReference type="ARBA" id="ARBA00023002"/>
    </source>
</evidence>
<reference evidence="7 8" key="1">
    <citation type="submission" date="2016-03" db="EMBL/GenBank/DDBJ databases">
        <authorList>
            <person name="Ploux O."/>
        </authorList>
    </citation>
    <scope>NUCLEOTIDE SEQUENCE [LARGE SCALE GENOMIC DNA]</scope>
    <source>
        <strain evidence="7 8">UAMH 11012</strain>
    </source>
</reference>
<dbReference type="OrthoDB" id="2151789at2759"/>
<dbReference type="STRING" id="576137.A0A1L7XLR5"/>
<keyword evidence="4" id="KW-0560">Oxidoreductase</keyword>
<evidence type="ECO:0000256" key="3">
    <source>
        <dbReference type="ARBA" id="ARBA00022827"/>
    </source>
</evidence>
<keyword evidence="2" id="KW-0285">Flavoprotein</keyword>
<keyword evidence="8" id="KW-1185">Reference proteome</keyword>
<dbReference type="Pfam" id="PF01565">
    <property type="entry name" value="FAD_binding_4"/>
    <property type="match status" value="1"/>
</dbReference>
<dbReference type="AlphaFoldDB" id="A0A1L7XLR5"/>
<sequence>MKLKILAPLSLAFIGRCSAGGNPTCCQQLTSVFPALVYFPNSTAYSASLGEYFTEQEFSITPTCFFHPFTPAEIATALPILSASNCPFAVKSGGHGIWGGLANIQDGVSIDLAEFNGVDVDGGEQGTVARVGVGMKWGDVYDFLGARGLAVVGGRWGSVGVGGLILGGGISFFSTRKGFACDTVVNHQIVLATGEIINANATSNPELWQALKGGSNNFGIVTRVDLLAFPQGDFWGGLIINPFSEEAFEHFTNALHIFSSDPEYDENASLIFTYNFDSSTRTWIIISNVQYTSIAGYPSNLEPFTSYEPQLINTMRVSNLSDFAITNSEGEEEGTTRSLYFTRTYVSSEVLIRQIFEIFNSTVYNTLSIIEEDVTWGITAEPFPPILTQYGKLNGGNILGLDPSDGPLILFLATVTWHDSVNDLPITQAIETYFSQIDTLSKSLGLYNEYSYLNYAYKDQKVMKGYGKENLQQMKSLSKQFDPEGVFQRLVPGGFKLDD</sequence>
<keyword evidence="5" id="KW-0732">Signal</keyword>
<dbReference type="Proteomes" id="UP000184330">
    <property type="component" value="Unassembled WGS sequence"/>
</dbReference>
<dbReference type="InterPro" id="IPR050416">
    <property type="entry name" value="FAD-linked_Oxidoreductase"/>
</dbReference>
<dbReference type="PROSITE" id="PS51387">
    <property type="entry name" value="FAD_PCMH"/>
    <property type="match status" value="1"/>
</dbReference>
<dbReference type="InterPro" id="IPR016169">
    <property type="entry name" value="FAD-bd_PCMH_sub2"/>
</dbReference>
<dbReference type="PANTHER" id="PTHR42973:SF22">
    <property type="entry name" value="FAD-BINDING PCMH-TYPE DOMAIN-CONTAINING PROTEIN-RELATED"/>
    <property type="match status" value="1"/>
</dbReference>
<dbReference type="InterPro" id="IPR006094">
    <property type="entry name" value="Oxid_FAD_bind_N"/>
</dbReference>
<evidence type="ECO:0000259" key="6">
    <source>
        <dbReference type="PROSITE" id="PS51387"/>
    </source>
</evidence>
<name>A0A1L7XLR5_9HELO</name>
<dbReference type="InterPro" id="IPR036318">
    <property type="entry name" value="FAD-bd_PCMH-like_sf"/>
</dbReference>
<feature type="domain" description="FAD-binding PCMH-type" evidence="6">
    <location>
        <begin position="58"/>
        <end position="231"/>
    </location>
</feature>
<accession>A0A1L7XLR5</accession>
<feature type="chain" id="PRO_5013335714" evidence="5">
    <location>
        <begin position="20"/>
        <end position="499"/>
    </location>
</feature>
<evidence type="ECO:0000313" key="8">
    <source>
        <dbReference type="Proteomes" id="UP000184330"/>
    </source>
</evidence>
<dbReference type="PANTHER" id="PTHR42973">
    <property type="entry name" value="BINDING OXIDOREDUCTASE, PUTATIVE (AFU_ORTHOLOGUE AFUA_1G17690)-RELATED"/>
    <property type="match status" value="1"/>
</dbReference>
<feature type="signal peptide" evidence="5">
    <location>
        <begin position="1"/>
        <end position="19"/>
    </location>
</feature>
<gene>
    <name evidence="7" type="ORF">PAC_15900</name>
</gene>
<protein>
    <submittedName>
        <fullName evidence="7">Related to 6-HYDROXY-D-NICOTINE OXIDASE</fullName>
    </submittedName>
</protein>
<dbReference type="GO" id="GO:0071949">
    <property type="term" value="F:FAD binding"/>
    <property type="evidence" value="ECO:0007669"/>
    <property type="project" value="InterPro"/>
</dbReference>
<dbReference type="GO" id="GO:0016491">
    <property type="term" value="F:oxidoreductase activity"/>
    <property type="evidence" value="ECO:0007669"/>
    <property type="project" value="UniProtKB-KW"/>
</dbReference>
<dbReference type="Gene3D" id="3.30.465.10">
    <property type="match status" value="1"/>
</dbReference>
<comment type="similarity">
    <text evidence="1">Belongs to the oxygen-dependent FAD-linked oxidoreductase family.</text>
</comment>
<dbReference type="EMBL" id="FJOG01000034">
    <property type="protein sequence ID" value="CZR66000.1"/>
    <property type="molecule type" value="Genomic_DNA"/>
</dbReference>
<evidence type="ECO:0000256" key="1">
    <source>
        <dbReference type="ARBA" id="ARBA00005466"/>
    </source>
</evidence>
<evidence type="ECO:0000256" key="2">
    <source>
        <dbReference type="ARBA" id="ARBA00022630"/>
    </source>
</evidence>
<proteinExistence type="inferred from homology"/>
<keyword evidence="3" id="KW-0274">FAD</keyword>
<evidence type="ECO:0000256" key="5">
    <source>
        <dbReference type="SAM" id="SignalP"/>
    </source>
</evidence>
<dbReference type="SUPFAM" id="SSF56176">
    <property type="entry name" value="FAD-binding/transporter-associated domain-like"/>
    <property type="match status" value="1"/>
</dbReference>
<dbReference type="InterPro" id="IPR016166">
    <property type="entry name" value="FAD-bd_PCMH"/>
</dbReference>